<name>A0A505DBT1_9ACTN</name>
<sequence>MVDFRDDPWIGEALHLARENGTVTSVICHAPVALTSTFQRIDVDGRPYRLADSDNPFHGVDISVATKTGEKLALKAGYVAVPGEKTRLTYFVDDALKEAGFKVAGGLNPTAVKLAYDSDLRLLTGNGPQTIDRQAAKVRSALAADPVRTAA</sequence>
<proteinExistence type="predicted"/>
<keyword evidence="2" id="KW-1185">Reference proteome</keyword>
<dbReference type="Gene3D" id="3.40.50.880">
    <property type="match status" value="1"/>
</dbReference>
<accession>A0A505DBT1</accession>
<comment type="caution">
    <text evidence="1">The sequence shown here is derived from an EMBL/GenBank/DDBJ whole genome shotgun (WGS) entry which is preliminary data.</text>
</comment>
<evidence type="ECO:0000313" key="1">
    <source>
        <dbReference type="EMBL" id="TPQ21224.1"/>
    </source>
</evidence>
<dbReference type="EMBL" id="VCHX02000123">
    <property type="protein sequence ID" value="TPQ21224.1"/>
    <property type="molecule type" value="Genomic_DNA"/>
</dbReference>
<dbReference type="Proteomes" id="UP000317378">
    <property type="component" value="Unassembled WGS sequence"/>
</dbReference>
<dbReference type="AlphaFoldDB" id="A0A505DBT1"/>
<protein>
    <recommendedName>
        <fullName evidence="3">DJ-1/PfpI domain-containing protein</fullName>
    </recommendedName>
</protein>
<organism evidence="1 2">
    <name type="scientific">Streptomyces sporangiiformans</name>
    <dbReference type="NCBI Taxonomy" id="2315329"/>
    <lineage>
        <taxon>Bacteria</taxon>
        <taxon>Bacillati</taxon>
        <taxon>Actinomycetota</taxon>
        <taxon>Actinomycetes</taxon>
        <taxon>Kitasatosporales</taxon>
        <taxon>Streptomycetaceae</taxon>
        <taxon>Streptomyces</taxon>
    </lineage>
</organism>
<evidence type="ECO:0000313" key="2">
    <source>
        <dbReference type="Proteomes" id="UP000317378"/>
    </source>
</evidence>
<dbReference type="OrthoDB" id="9792284at2"/>
<dbReference type="InterPro" id="IPR029062">
    <property type="entry name" value="Class_I_gatase-like"/>
</dbReference>
<dbReference type="SUPFAM" id="SSF52317">
    <property type="entry name" value="Class I glutamine amidotransferase-like"/>
    <property type="match status" value="1"/>
</dbReference>
<gene>
    <name evidence="1" type="ORF">FGD71_016370</name>
</gene>
<evidence type="ECO:0008006" key="3">
    <source>
        <dbReference type="Google" id="ProtNLM"/>
    </source>
</evidence>
<dbReference type="RefSeq" id="WP_119101190.1">
    <property type="nucleotide sequence ID" value="NZ_QXMJ01000123.1"/>
</dbReference>
<reference evidence="1 2" key="1">
    <citation type="submission" date="2019-06" db="EMBL/GenBank/DDBJ databases">
        <title>Streptomyces sporangiiformans sp. nov., a novel actinomycete isolated from soil in Mount Song.</title>
        <authorList>
            <person name="Han L."/>
        </authorList>
    </citation>
    <scope>NUCLEOTIDE SEQUENCE [LARGE SCALE GENOMIC DNA]</scope>
    <source>
        <strain evidence="1 2">NEAU-SSA 1</strain>
    </source>
</reference>